<proteinExistence type="predicted"/>
<reference evidence="2" key="1">
    <citation type="journal article" date="2014" name="Front. Microbiol.">
        <title>High frequency of phylogenetically diverse reductive dehalogenase-homologous genes in deep subseafloor sedimentary metagenomes.</title>
        <authorList>
            <person name="Kawai M."/>
            <person name="Futagami T."/>
            <person name="Toyoda A."/>
            <person name="Takaki Y."/>
            <person name="Nishi S."/>
            <person name="Hori S."/>
            <person name="Arai W."/>
            <person name="Tsubouchi T."/>
            <person name="Morono Y."/>
            <person name="Uchiyama I."/>
            <person name="Ito T."/>
            <person name="Fujiyama A."/>
            <person name="Inagaki F."/>
            <person name="Takami H."/>
        </authorList>
    </citation>
    <scope>NUCLEOTIDE SEQUENCE</scope>
    <source>
        <strain evidence="2">Expedition CK06-06</strain>
    </source>
</reference>
<organism evidence="2">
    <name type="scientific">marine sediment metagenome</name>
    <dbReference type="NCBI Taxonomy" id="412755"/>
    <lineage>
        <taxon>unclassified sequences</taxon>
        <taxon>metagenomes</taxon>
        <taxon>ecological metagenomes</taxon>
    </lineage>
</organism>
<evidence type="ECO:0008006" key="3">
    <source>
        <dbReference type="Google" id="ProtNLM"/>
    </source>
</evidence>
<protein>
    <recommendedName>
        <fullName evidence="3">TolB N-terminal domain-containing protein</fullName>
    </recommendedName>
</protein>
<accession>X0T8M6</accession>
<comment type="caution">
    <text evidence="2">The sequence shown here is derived from an EMBL/GenBank/DDBJ whole genome shotgun (WGS) entry which is preliminary data.</text>
</comment>
<gene>
    <name evidence="2" type="ORF">S01H1_18796</name>
</gene>
<dbReference type="Gene3D" id="3.40.50.10070">
    <property type="entry name" value="TolB, N-terminal domain"/>
    <property type="match status" value="1"/>
</dbReference>
<evidence type="ECO:0000313" key="2">
    <source>
        <dbReference type="EMBL" id="GAF89549.1"/>
    </source>
</evidence>
<sequence length="170" mass="18573">MTLAIAVMVALAPAAAGADAKAVTYVVVFEFACPDGAVHGRQLADSVRIRLRRHKEYSVIDRLTTAELTPAGGVSLKTPDEKIIKLLKEQVGAHVAVVGHVQKVGRSVRAEVRWIDITPKKPATWTKVFSDETERARGEIARQVVEAIRGKTEWKPPEYGDEAEPEKPGK</sequence>
<feature type="region of interest" description="Disordered" evidence="1">
    <location>
        <begin position="151"/>
        <end position="170"/>
    </location>
</feature>
<dbReference type="EMBL" id="BARS01010083">
    <property type="protein sequence ID" value="GAF89549.1"/>
    <property type="molecule type" value="Genomic_DNA"/>
</dbReference>
<evidence type="ECO:0000256" key="1">
    <source>
        <dbReference type="SAM" id="MobiDB-lite"/>
    </source>
</evidence>
<feature type="non-terminal residue" evidence="2">
    <location>
        <position position="170"/>
    </location>
</feature>
<dbReference type="AlphaFoldDB" id="X0T8M6"/>
<name>X0T8M6_9ZZZZ</name>